<evidence type="ECO:0000256" key="1">
    <source>
        <dbReference type="SAM" id="MobiDB-lite"/>
    </source>
</evidence>
<evidence type="ECO:0000256" key="2">
    <source>
        <dbReference type="SAM" id="SignalP"/>
    </source>
</evidence>
<gene>
    <name evidence="3" type="ORF">FRX48_05574</name>
</gene>
<dbReference type="Proteomes" id="UP000324767">
    <property type="component" value="Unassembled WGS sequence"/>
</dbReference>
<dbReference type="AlphaFoldDB" id="A0A5M8PMG1"/>
<feature type="compositionally biased region" description="Low complexity" evidence="1">
    <location>
        <begin position="115"/>
        <end position="133"/>
    </location>
</feature>
<feature type="chain" id="PRO_5024349541" evidence="2">
    <location>
        <begin position="22"/>
        <end position="179"/>
    </location>
</feature>
<reference evidence="3 4" key="1">
    <citation type="submission" date="2019-09" db="EMBL/GenBank/DDBJ databases">
        <title>The hologenome of the rock-dwelling lichen Lasallia pustulata.</title>
        <authorList>
            <person name="Greshake Tzovaras B."/>
            <person name="Segers F."/>
            <person name="Bicker A."/>
            <person name="Dal Grande F."/>
            <person name="Otte J."/>
            <person name="Hankeln T."/>
            <person name="Schmitt I."/>
            <person name="Ebersberger I."/>
        </authorList>
    </citation>
    <scope>NUCLEOTIDE SEQUENCE [LARGE SCALE GENOMIC DNA]</scope>
    <source>
        <strain evidence="3">A1-1</strain>
    </source>
</reference>
<comment type="caution">
    <text evidence="3">The sequence shown here is derived from an EMBL/GenBank/DDBJ whole genome shotgun (WGS) entry which is preliminary data.</text>
</comment>
<feature type="region of interest" description="Disordered" evidence="1">
    <location>
        <begin position="113"/>
        <end position="179"/>
    </location>
</feature>
<dbReference type="EMBL" id="VXIT01000009">
    <property type="protein sequence ID" value="KAA6410153.1"/>
    <property type="molecule type" value="Genomic_DNA"/>
</dbReference>
<keyword evidence="2" id="KW-0732">Signal</keyword>
<feature type="signal peptide" evidence="2">
    <location>
        <begin position="1"/>
        <end position="21"/>
    </location>
</feature>
<organism evidence="3 4">
    <name type="scientific">Lasallia pustulata</name>
    <dbReference type="NCBI Taxonomy" id="136370"/>
    <lineage>
        <taxon>Eukaryota</taxon>
        <taxon>Fungi</taxon>
        <taxon>Dikarya</taxon>
        <taxon>Ascomycota</taxon>
        <taxon>Pezizomycotina</taxon>
        <taxon>Lecanoromycetes</taxon>
        <taxon>OSLEUM clade</taxon>
        <taxon>Umbilicariomycetidae</taxon>
        <taxon>Umbilicariales</taxon>
        <taxon>Umbilicariaceae</taxon>
        <taxon>Lasallia</taxon>
    </lineage>
</organism>
<name>A0A5M8PMG1_9LECA</name>
<protein>
    <submittedName>
        <fullName evidence="3">Uncharacterized protein</fullName>
    </submittedName>
</protein>
<evidence type="ECO:0000313" key="4">
    <source>
        <dbReference type="Proteomes" id="UP000324767"/>
    </source>
</evidence>
<accession>A0A5M8PMG1</accession>
<proteinExistence type="predicted"/>
<sequence>MKLFTTTILAFCLALTARSSAAPAEINTAAAAANTGPKDLSQPHWKKPIPTFSFRAHRTLEAVRTIETQNPLTAGHSSTGPKDLSHPHWKKPIPTFSLLAHRTLEALRTLEARNTPATGSSPTGPSPTDHSPSGPSPTGPSRTAGPPVPGFPSDGERSWGVRPQFSIVTDIRPERGAIM</sequence>
<feature type="compositionally biased region" description="Polar residues" evidence="1">
    <location>
        <begin position="67"/>
        <end position="80"/>
    </location>
</feature>
<feature type="region of interest" description="Disordered" evidence="1">
    <location>
        <begin position="67"/>
        <end position="89"/>
    </location>
</feature>
<evidence type="ECO:0000313" key="3">
    <source>
        <dbReference type="EMBL" id="KAA6410153.1"/>
    </source>
</evidence>